<dbReference type="Proteomes" id="UP001595699">
    <property type="component" value="Unassembled WGS sequence"/>
</dbReference>
<proteinExistence type="predicted"/>
<gene>
    <name evidence="10" type="ORF">ACFOUW_06985</name>
</gene>
<dbReference type="Gene3D" id="3.40.50.300">
    <property type="entry name" value="P-loop containing nucleotide triphosphate hydrolases"/>
    <property type="match status" value="1"/>
</dbReference>
<evidence type="ECO:0000256" key="5">
    <source>
        <dbReference type="ARBA" id="ARBA00022989"/>
    </source>
</evidence>
<evidence type="ECO:0000259" key="8">
    <source>
        <dbReference type="PROSITE" id="PS50893"/>
    </source>
</evidence>
<dbReference type="RefSeq" id="WP_205116765.1">
    <property type="nucleotide sequence ID" value="NZ_JAFBCM010000001.1"/>
</dbReference>
<evidence type="ECO:0000256" key="1">
    <source>
        <dbReference type="ARBA" id="ARBA00004651"/>
    </source>
</evidence>
<evidence type="ECO:0000313" key="10">
    <source>
        <dbReference type="EMBL" id="MFC3760577.1"/>
    </source>
</evidence>
<feature type="domain" description="ABC transporter" evidence="8">
    <location>
        <begin position="342"/>
        <end position="577"/>
    </location>
</feature>
<dbReference type="PANTHER" id="PTHR43394">
    <property type="entry name" value="ATP-DEPENDENT PERMEASE MDL1, MITOCHONDRIAL"/>
    <property type="match status" value="1"/>
</dbReference>
<dbReference type="PANTHER" id="PTHR43394:SF1">
    <property type="entry name" value="ATP-BINDING CASSETTE SUB-FAMILY B MEMBER 10, MITOCHONDRIAL"/>
    <property type="match status" value="1"/>
</dbReference>
<dbReference type="PROSITE" id="PS50929">
    <property type="entry name" value="ABC_TM1F"/>
    <property type="match status" value="1"/>
</dbReference>
<keyword evidence="4 10" id="KW-0067">ATP-binding</keyword>
<comment type="caution">
    <text evidence="10">The sequence shown here is derived from an EMBL/GenBank/DDBJ whole genome shotgun (WGS) entry which is preliminary data.</text>
</comment>
<dbReference type="GO" id="GO:0005524">
    <property type="term" value="F:ATP binding"/>
    <property type="evidence" value="ECO:0007669"/>
    <property type="project" value="UniProtKB-KW"/>
</dbReference>
<reference evidence="11" key="1">
    <citation type="journal article" date="2019" name="Int. J. Syst. Evol. Microbiol.">
        <title>The Global Catalogue of Microorganisms (GCM) 10K type strain sequencing project: providing services to taxonomists for standard genome sequencing and annotation.</title>
        <authorList>
            <consortium name="The Broad Institute Genomics Platform"/>
            <consortium name="The Broad Institute Genome Sequencing Center for Infectious Disease"/>
            <person name="Wu L."/>
            <person name="Ma J."/>
        </authorList>
    </citation>
    <scope>NUCLEOTIDE SEQUENCE [LARGE SCALE GENOMIC DNA]</scope>
    <source>
        <strain evidence="11">CGMCC 4.7241</strain>
    </source>
</reference>
<dbReference type="InterPro" id="IPR003439">
    <property type="entry name" value="ABC_transporter-like_ATP-bd"/>
</dbReference>
<evidence type="ECO:0000256" key="7">
    <source>
        <dbReference type="SAM" id="Phobius"/>
    </source>
</evidence>
<dbReference type="PROSITE" id="PS00211">
    <property type="entry name" value="ABC_TRANSPORTER_1"/>
    <property type="match status" value="1"/>
</dbReference>
<evidence type="ECO:0000259" key="9">
    <source>
        <dbReference type="PROSITE" id="PS50929"/>
    </source>
</evidence>
<name>A0ABV7Y644_9ACTN</name>
<dbReference type="InterPro" id="IPR036640">
    <property type="entry name" value="ABC1_TM_sf"/>
</dbReference>
<dbReference type="InterPro" id="IPR039421">
    <property type="entry name" value="Type_1_exporter"/>
</dbReference>
<evidence type="ECO:0000256" key="6">
    <source>
        <dbReference type="ARBA" id="ARBA00023136"/>
    </source>
</evidence>
<dbReference type="SMART" id="SM00382">
    <property type="entry name" value="AAA"/>
    <property type="match status" value="1"/>
</dbReference>
<keyword evidence="2 7" id="KW-0812">Transmembrane</keyword>
<dbReference type="PROSITE" id="PS50893">
    <property type="entry name" value="ABC_TRANSPORTER_2"/>
    <property type="match status" value="1"/>
</dbReference>
<feature type="domain" description="ABC transmembrane type-1" evidence="9">
    <location>
        <begin position="27"/>
        <end position="309"/>
    </location>
</feature>
<dbReference type="SUPFAM" id="SSF52540">
    <property type="entry name" value="P-loop containing nucleoside triphosphate hydrolases"/>
    <property type="match status" value="1"/>
</dbReference>
<dbReference type="EMBL" id="JBHRZH010000006">
    <property type="protein sequence ID" value="MFC3760577.1"/>
    <property type="molecule type" value="Genomic_DNA"/>
</dbReference>
<organism evidence="10 11">
    <name type="scientific">Tenggerimyces flavus</name>
    <dbReference type="NCBI Taxonomy" id="1708749"/>
    <lineage>
        <taxon>Bacteria</taxon>
        <taxon>Bacillati</taxon>
        <taxon>Actinomycetota</taxon>
        <taxon>Actinomycetes</taxon>
        <taxon>Propionibacteriales</taxon>
        <taxon>Nocardioidaceae</taxon>
        <taxon>Tenggerimyces</taxon>
    </lineage>
</organism>
<keyword evidence="3" id="KW-0547">Nucleotide-binding</keyword>
<feature type="transmembrane region" description="Helical" evidence="7">
    <location>
        <begin position="141"/>
        <end position="161"/>
    </location>
</feature>
<dbReference type="InterPro" id="IPR027417">
    <property type="entry name" value="P-loop_NTPase"/>
</dbReference>
<dbReference type="Pfam" id="PF00664">
    <property type="entry name" value="ABC_membrane"/>
    <property type="match status" value="1"/>
</dbReference>
<dbReference type="Pfam" id="PF00005">
    <property type="entry name" value="ABC_tran"/>
    <property type="match status" value="1"/>
</dbReference>
<dbReference type="Gene3D" id="1.20.1560.10">
    <property type="entry name" value="ABC transporter type 1, transmembrane domain"/>
    <property type="match status" value="1"/>
</dbReference>
<comment type="subcellular location">
    <subcellularLocation>
        <location evidence="1">Cell membrane</location>
        <topology evidence="1">Multi-pass membrane protein</topology>
    </subcellularLocation>
</comment>
<protein>
    <submittedName>
        <fullName evidence="10">ABC transporter ATP-binding protein</fullName>
    </submittedName>
</protein>
<dbReference type="CDD" id="cd07346">
    <property type="entry name" value="ABC_6TM_exporters"/>
    <property type="match status" value="1"/>
</dbReference>
<dbReference type="SUPFAM" id="SSF90123">
    <property type="entry name" value="ABC transporter transmembrane region"/>
    <property type="match status" value="1"/>
</dbReference>
<evidence type="ECO:0000256" key="3">
    <source>
        <dbReference type="ARBA" id="ARBA00022741"/>
    </source>
</evidence>
<evidence type="ECO:0000256" key="2">
    <source>
        <dbReference type="ARBA" id="ARBA00022692"/>
    </source>
</evidence>
<evidence type="ECO:0000256" key="4">
    <source>
        <dbReference type="ARBA" id="ARBA00022840"/>
    </source>
</evidence>
<dbReference type="InterPro" id="IPR003593">
    <property type="entry name" value="AAA+_ATPase"/>
</dbReference>
<feature type="transmembrane region" description="Helical" evidence="7">
    <location>
        <begin position="250"/>
        <end position="273"/>
    </location>
</feature>
<keyword evidence="6 7" id="KW-0472">Membrane</keyword>
<dbReference type="InterPro" id="IPR011527">
    <property type="entry name" value="ABC1_TM_dom"/>
</dbReference>
<keyword evidence="5 7" id="KW-1133">Transmembrane helix</keyword>
<feature type="transmembrane region" description="Helical" evidence="7">
    <location>
        <begin position="26"/>
        <end position="47"/>
    </location>
</feature>
<feature type="transmembrane region" description="Helical" evidence="7">
    <location>
        <begin position="59"/>
        <end position="80"/>
    </location>
</feature>
<accession>A0ABV7Y644</accession>
<evidence type="ECO:0000313" key="11">
    <source>
        <dbReference type="Proteomes" id="UP001595699"/>
    </source>
</evidence>
<keyword evidence="11" id="KW-1185">Reference proteome</keyword>
<sequence length="590" mass="63184">MATAEVAFPSRQRLIGVLARGREPQLAGLGVLLIASSALPLAGPQLLRAFIDHAAQGRSVSFLAGIAAAFLGVSLAHQALSVVVGYVSTHLAWVATNALREEVARHALDLDLSFHDGHSPGELIERTDGDVTALSTFMSSFVVQVAGSALTLLGVLVVVLLEDWRIGLGMFGFVLIAALTLGKFRDFAVPRATVRREASARLFGEIEERLTGADDLRANGGGAYAVRKFQQALAFFIRASIRASMATRTMWVITAAVFAVGGVLSLAAGTLLFQAGAISLGTVYLLFRYTSLVRDPLEQISEQQQIAQEAIAGFARVQQLLDERPTVRDNGTKTLPAGPLSVTLDQVSFAYHSGTNVLHSINLDLQPGKVLGLVGRTGSGKTTLTRLLLRLLDPTEGAVRVGDLDLRNVQLESLRQRVALVTQDVQLFGANVRDNLTLFGAHRADDDRLVELLDDLGLGQWFRALPDGLDTMLGPDGAGVSAGEAQLVAFARVFLRDPGLVVLDEATSRLDPLSEERIERAIDNLLDGRTAIVIAHRLGTLHRADEIVVLDHGRIVEHGPRQALVDTRASRFAGLLATASGQQDSEGVLR</sequence>
<dbReference type="InterPro" id="IPR017871">
    <property type="entry name" value="ABC_transporter-like_CS"/>
</dbReference>